<dbReference type="Pfam" id="PF12833">
    <property type="entry name" value="HTH_18"/>
    <property type="match status" value="1"/>
</dbReference>
<evidence type="ECO:0000256" key="2">
    <source>
        <dbReference type="ARBA" id="ARBA00023125"/>
    </source>
</evidence>
<feature type="domain" description="HTH araC/xylS-type" evidence="5">
    <location>
        <begin position="419"/>
        <end position="517"/>
    </location>
</feature>
<dbReference type="Gene3D" id="1.10.10.60">
    <property type="entry name" value="Homeodomain-like"/>
    <property type="match status" value="2"/>
</dbReference>
<feature type="modified residue" description="4-aspartylphosphate" evidence="4">
    <location>
        <position position="54"/>
    </location>
</feature>
<evidence type="ECO:0000256" key="1">
    <source>
        <dbReference type="ARBA" id="ARBA00023015"/>
    </source>
</evidence>
<dbReference type="PROSITE" id="PS01124">
    <property type="entry name" value="HTH_ARAC_FAMILY_2"/>
    <property type="match status" value="1"/>
</dbReference>
<dbReference type="PANTHER" id="PTHR43280">
    <property type="entry name" value="ARAC-FAMILY TRANSCRIPTIONAL REGULATOR"/>
    <property type="match status" value="1"/>
</dbReference>
<keyword evidence="4" id="KW-0597">Phosphoprotein</keyword>
<dbReference type="InterPro" id="IPR001789">
    <property type="entry name" value="Sig_transdc_resp-reg_receiver"/>
</dbReference>
<dbReference type="EMBL" id="BDQX01000021">
    <property type="protein sequence ID" value="GBG05748.1"/>
    <property type="molecule type" value="Genomic_DNA"/>
</dbReference>
<keyword evidence="8" id="KW-1185">Reference proteome</keyword>
<dbReference type="RefSeq" id="WP_108991203.1">
    <property type="nucleotide sequence ID" value="NZ_BDQX01000021.1"/>
</dbReference>
<evidence type="ECO:0000259" key="6">
    <source>
        <dbReference type="PROSITE" id="PS50110"/>
    </source>
</evidence>
<dbReference type="AlphaFoldDB" id="A0A2R5EL98"/>
<dbReference type="PROSITE" id="PS50110">
    <property type="entry name" value="RESPONSE_REGULATORY"/>
    <property type="match status" value="1"/>
</dbReference>
<evidence type="ECO:0000313" key="8">
    <source>
        <dbReference type="Proteomes" id="UP000245202"/>
    </source>
</evidence>
<dbReference type="InterPro" id="IPR018060">
    <property type="entry name" value="HTH_AraC"/>
</dbReference>
<dbReference type="SUPFAM" id="SSF46689">
    <property type="entry name" value="Homeodomain-like"/>
    <property type="match status" value="2"/>
</dbReference>
<dbReference type="InterPro" id="IPR020449">
    <property type="entry name" value="Tscrpt_reg_AraC-type_HTH"/>
</dbReference>
<evidence type="ECO:0000256" key="4">
    <source>
        <dbReference type="PROSITE-ProRule" id="PRU00169"/>
    </source>
</evidence>
<dbReference type="GO" id="GO:0003700">
    <property type="term" value="F:DNA-binding transcription factor activity"/>
    <property type="evidence" value="ECO:0007669"/>
    <property type="project" value="InterPro"/>
</dbReference>
<dbReference type="Gene3D" id="3.40.50.2300">
    <property type="match status" value="1"/>
</dbReference>
<evidence type="ECO:0000259" key="5">
    <source>
        <dbReference type="PROSITE" id="PS01124"/>
    </source>
</evidence>
<comment type="caution">
    <text evidence="7">The sequence shown here is derived from an EMBL/GenBank/DDBJ whole genome shotgun (WGS) entry which is preliminary data.</text>
</comment>
<feature type="domain" description="Response regulatory" evidence="6">
    <location>
        <begin position="2"/>
        <end position="119"/>
    </location>
</feature>
<dbReference type="InterPro" id="IPR011006">
    <property type="entry name" value="CheY-like_superfamily"/>
</dbReference>
<gene>
    <name evidence="7" type="ORF">PAT3040_00233</name>
</gene>
<accession>A0A2R5EL98</accession>
<dbReference type="SMART" id="SM00448">
    <property type="entry name" value="REC"/>
    <property type="match status" value="1"/>
</dbReference>
<dbReference type="CDD" id="cd17536">
    <property type="entry name" value="REC_YesN-like"/>
    <property type="match status" value="1"/>
</dbReference>
<dbReference type="SMART" id="SM00342">
    <property type="entry name" value="HTH_ARAC"/>
    <property type="match status" value="1"/>
</dbReference>
<dbReference type="InterPro" id="IPR009057">
    <property type="entry name" value="Homeodomain-like_sf"/>
</dbReference>
<name>A0A2R5EL98_9BACL</name>
<organism evidence="7 8">
    <name type="scientific">Paenibacillus agaridevorans</name>
    <dbReference type="NCBI Taxonomy" id="171404"/>
    <lineage>
        <taxon>Bacteria</taxon>
        <taxon>Bacillati</taxon>
        <taxon>Bacillota</taxon>
        <taxon>Bacilli</taxon>
        <taxon>Bacillales</taxon>
        <taxon>Paenibacillaceae</taxon>
        <taxon>Paenibacillus</taxon>
    </lineage>
</organism>
<protein>
    <submittedName>
        <fullName evidence="7">DNA-binding response regulator</fullName>
    </submittedName>
</protein>
<dbReference type="PRINTS" id="PR00032">
    <property type="entry name" value="HTHARAC"/>
</dbReference>
<reference evidence="7 8" key="1">
    <citation type="submission" date="2017-08" db="EMBL/GenBank/DDBJ databases">
        <title>Substantial Increase in Enzyme Production by Combined Drug-Resistance Mutations in Paenibacillus agaridevorans.</title>
        <authorList>
            <person name="Tanaka Y."/>
            <person name="Funane K."/>
            <person name="Hosaka T."/>
            <person name="Shiwa Y."/>
            <person name="Fujita N."/>
            <person name="Miyazaki T."/>
            <person name="Yoshikawa H."/>
            <person name="Murakami K."/>
            <person name="Kasahara K."/>
            <person name="Inaoka T."/>
            <person name="Hiraga Y."/>
            <person name="Ochi K."/>
        </authorList>
    </citation>
    <scope>NUCLEOTIDE SEQUENCE [LARGE SCALE GENOMIC DNA]</scope>
    <source>
        <strain evidence="7 8">T-3040</strain>
    </source>
</reference>
<dbReference type="GO" id="GO:0000160">
    <property type="term" value="P:phosphorelay signal transduction system"/>
    <property type="evidence" value="ECO:0007669"/>
    <property type="project" value="InterPro"/>
</dbReference>
<keyword evidence="3" id="KW-0804">Transcription</keyword>
<evidence type="ECO:0000313" key="7">
    <source>
        <dbReference type="EMBL" id="GBG05748.1"/>
    </source>
</evidence>
<proteinExistence type="predicted"/>
<dbReference type="Proteomes" id="UP000245202">
    <property type="component" value="Unassembled WGS sequence"/>
</dbReference>
<dbReference type="SUPFAM" id="SSF52172">
    <property type="entry name" value="CheY-like"/>
    <property type="match status" value="1"/>
</dbReference>
<evidence type="ECO:0000256" key="3">
    <source>
        <dbReference type="ARBA" id="ARBA00023163"/>
    </source>
</evidence>
<dbReference type="Pfam" id="PF00072">
    <property type="entry name" value="Response_reg"/>
    <property type="match status" value="1"/>
</dbReference>
<dbReference type="GO" id="GO:0043565">
    <property type="term" value="F:sequence-specific DNA binding"/>
    <property type="evidence" value="ECO:0007669"/>
    <property type="project" value="InterPro"/>
</dbReference>
<keyword evidence="1" id="KW-0805">Transcription regulation</keyword>
<dbReference type="PANTHER" id="PTHR43280:SF2">
    <property type="entry name" value="HTH-TYPE TRANSCRIPTIONAL REGULATOR EXSA"/>
    <property type="match status" value="1"/>
</dbReference>
<sequence length="521" mass="60664">MNVLVVDDQYDVVQGVLTGVDWQKLGITYVYHAYSADEARRLLQEKEIQVLLCDIEMPRENGLELFKRVKEDDPDLQCIFLSAHSEFEYAKEAIQLGSFDYIVQPASYEDVQASIERAILQIEANSERRELYEYGAYWRENEPFLLENYLRSFLLNSGHSYQQLQRDLNNLNIRLTAQTSFRSVLIQYAKPSEQAGKDELKREVVQLMEPYNLKVLFAQLDDANYMAILYTEGSFDAPVESLLKHLIVNVQKKHSCSIICYFSDIGLADMLKQHYQTLCQMRQHNVALYSKVFTRQNMNYLKEGSYGVPDMQEWVMLIANGGSRKVRSEIHNYMEQQKGKGRIHAEFLARFHQDFIQLFFAVAKQMKLDASEVFFNRYPYSEYIQAYTSLSKMLDLVNFVLDYVEEHTTDANLVPDPIERVIAYIDQNIEKSCSRAEIAEAIYMNPEYLSRLFKKVKGIALNDYITMKKTEIAKSLLTNTNIPVNLIASKVGYSNFSYFSQVFKKYCGLAPLEYRQRKEQE</sequence>
<keyword evidence="2 7" id="KW-0238">DNA-binding</keyword>